<evidence type="ECO:0000313" key="1">
    <source>
        <dbReference type="EMBL" id="GAA4015976.1"/>
    </source>
</evidence>
<dbReference type="EMBL" id="BAAAZX010000024">
    <property type="protein sequence ID" value="GAA4015976.1"/>
    <property type="molecule type" value="Genomic_DNA"/>
</dbReference>
<keyword evidence="2" id="KW-1185">Reference proteome</keyword>
<protein>
    <submittedName>
        <fullName evidence="1">Uncharacterized protein</fullName>
    </submittedName>
</protein>
<evidence type="ECO:0000313" key="2">
    <source>
        <dbReference type="Proteomes" id="UP001500456"/>
    </source>
</evidence>
<proteinExistence type="predicted"/>
<accession>A0ABP7SSK4</accession>
<organism evidence="1 2">
    <name type="scientific">Streptomyces plumbiresistens</name>
    <dbReference type="NCBI Taxonomy" id="511811"/>
    <lineage>
        <taxon>Bacteria</taxon>
        <taxon>Bacillati</taxon>
        <taxon>Actinomycetota</taxon>
        <taxon>Actinomycetes</taxon>
        <taxon>Kitasatosporales</taxon>
        <taxon>Streptomycetaceae</taxon>
        <taxon>Streptomyces</taxon>
    </lineage>
</organism>
<sequence>MDGIGYFKRAEEWAEQSRAIGHSEDAIAAATAAQVFATLALAAATADATAFKRALARANGLEVEPARVAKVDPVAFAAAHLEA</sequence>
<comment type="caution">
    <text evidence="1">The sequence shown here is derived from an EMBL/GenBank/DDBJ whole genome shotgun (WGS) entry which is preliminary data.</text>
</comment>
<name>A0ABP7SSK4_9ACTN</name>
<dbReference type="Proteomes" id="UP001500456">
    <property type="component" value="Unassembled WGS sequence"/>
</dbReference>
<reference evidence="2" key="1">
    <citation type="journal article" date="2019" name="Int. J. Syst. Evol. Microbiol.">
        <title>The Global Catalogue of Microorganisms (GCM) 10K type strain sequencing project: providing services to taxonomists for standard genome sequencing and annotation.</title>
        <authorList>
            <consortium name="The Broad Institute Genomics Platform"/>
            <consortium name="The Broad Institute Genome Sequencing Center for Infectious Disease"/>
            <person name="Wu L."/>
            <person name="Ma J."/>
        </authorList>
    </citation>
    <scope>NUCLEOTIDE SEQUENCE [LARGE SCALE GENOMIC DNA]</scope>
    <source>
        <strain evidence="2">JCM 16924</strain>
    </source>
</reference>
<gene>
    <name evidence="1" type="ORF">GCM10022232_68860</name>
</gene>